<evidence type="ECO:0000256" key="1">
    <source>
        <dbReference type="SAM" id="Phobius"/>
    </source>
</evidence>
<dbReference type="EMBL" id="CP008876">
    <property type="protein sequence ID" value="AIF67833.1"/>
    <property type="molecule type" value="Genomic_DNA"/>
</dbReference>
<keyword evidence="1" id="KW-0812">Transmembrane</keyword>
<accession>A0A075LTT4</accession>
<dbReference type="AlphaFoldDB" id="A0A075LTT4"/>
<feature type="transmembrane region" description="Helical" evidence="1">
    <location>
        <begin position="140"/>
        <end position="157"/>
    </location>
</feature>
<feature type="transmembrane region" description="Helical" evidence="1">
    <location>
        <begin position="173"/>
        <end position="191"/>
    </location>
</feature>
<feature type="transmembrane region" description="Helical" evidence="1">
    <location>
        <begin position="6"/>
        <end position="22"/>
    </location>
</feature>
<gene>
    <name evidence="2" type="ORF">GZ22_15115</name>
</gene>
<protein>
    <submittedName>
        <fullName evidence="2">Membrane protein</fullName>
    </submittedName>
</protein>
<dbReference type="HOGENOM" id="CLU_078139_1_0_9"/>
<name>A0A075LTT4_9BACI</name>
<feature type="transmembrane region" description="Helical" evidence="1">
    <location>
        <begin position="112"/>
        <end position="134"/>
    </location>
</feature>
<organism evidence="2 3">
    <name type="scientific">Terribacillus saccharophilus</name>
    <dbReference type="NCBI Taxonomy" id="361277"/>
    <lineage>
        <taxon>Bacteria</taxon>
        <taxon>Bacillati</taxon>
        <taxon>Bacillota</taxon>
        <taxon>Bacilli</taxon>
        <taxon>Bacillales</taxon>
        <taxon>Bacillaceae</taxon>
        <taxon>Terribacillus</taxon>
    </lineage>
</organism>
<sequence>MYFWLSLIFAAGFALIHYFSKYMSFLKETPRSKFLSVSAGIAVAYVFVHLLPELNSYQEQLEAELGDSIWRYAEHHIYIVALIGLVLFYGLERMVTVSKQTDKLKNPEAAGSGVFWLHISSFFLYNAIIGYLLIREEYESPLGMLFYFLALGVHFITNDRSLRSDYKHIYDKYGRLLLTGAIILGWFIGVLTELNEVAISILNAFIAGGIVLNVLKEELPEEKESSIGSFLFGAAGYTILLLLV</sequence>
<evidence type="ECO:0000313" key="3">
    <source>
        <dbReference type="Proteomes" id="UP000027980"/>
    </source>
</evidence>
<keyword evidence="1" id="KW-1133">Transmembrane helix</keyword>
<feature type="transmembrane region" description="Helical" evidence="1">
    <location>
        <begin position="197"/>
        <end position="215"/>
    </location>
</feature>
<keyword evidence="1" id="KW-0472">Membrane</keyword>
<feature type="transmembrane region" description="Helical" evidence="1">
    <location>
        <begin position="34"/>
        <end position="52"/>
    </location>
</feature>
<dbReference type="OrthoDB" id="21325at2"/>
<proteinExistence type="predicted"/>
<feature type="transmembrane region" description="Helical" evidence="1">
    <location>
        <begin position="227"/>
        <end position="243"/>
    </location>
</feature>
<feature type="transmembrane region" description="Helical" evidence="1">
    <location>
        <begin position="72"/>
        <end position="91"/>
    </location>
</feature>
<dbReference type="GeneID" id="34222881"/>
<dbReference type="Proteomes" id="UP000027980">
    <property type="component" value="Chromosome"/>
</dbReference>
<dbReference type="RefSeq" id="WP_038564007.1">
    <property type="nucleotide sequence ID" value="NZ_CP008876.1"/>
</dbReference>
<dbReference type="KEGG" id="tap:GZ22_15115"/>
<reference evidence="2 3" key="1">
    <citation type="submission" date="2014-07" db="EMBL/GenBank/DDBJ databases">
        <title>Complete genome sequence of a moderately halophilic bacterium Terribacillus aidingensis MP602, isolated from Cryptomeria fortunei in Tianmu mountain in China.</title>
        <authorList>
            <person name="Wang Y."/>
            <person name="Lu P."/>
            <person name="Zhang L."/>
        </authorList>
    </citation>
    <scope>NUCLEOTIDE SEQUENCE [LARGE SCALE GENOMIC DNA]</scope>
    <source>
        <strain evidence="2 3">MP602</strain>
    </source>
</reference>
<evidence type="ECO:0000313" key="2">
    <source>
        <dbReference type="EMBL" id="AIF67833.1"/>
    </source>
</evidence>